<name>A0A1H4AED4_9RHOB</name>
<keyword evidence="5" id="KW-1185">Reference proteome</keyword>
<dbReference type="Pfam" id="PF05239">
    <property type="entry name" value="PRC"/>
    <property type="match status" value="1"/>
</dbReference>
<dbReference type="Gene3D" id="3.90.50.10">
    <property type="entry name" value="Photosynthetic Reaction Center, subunit H, domain 2"/>
    <property type="match status" value="1"/>
</dbReference>
<protein>
    <submittedName>
        <fullName evidence="4">Photosynthetic reaction center H subunit</fullName>
    </submittedName>
</protein>
<dbReference type="Pfam" id="PF03967">
    <property type="entry name" value="PRCH"/>
    <property type="match status" value="1"/>
</dbReference>
<reference evidence="4 5" key="1">
    <citation type="submission" date="2016-10" db="EMBL/GenBank/DDBJ databases">
        <authorList>
            <person name="de Groot N.N."/>
        </authorList>
    </citation>
    <scope>NUCLEOTIDE SEQUENCE [LARGE SCALE GENOMIC DNA]</scope>
    <source>
        <strain evidence="4 5">DSM 15345</strain>
    </source>
</reference>
<keyword evidence="1" id="KW-1133">Transmembrane helix</keyword>
<dbReference type="InterPro" id="IPR015810">
    <property type="entry name" value="Photo_RC_H_N"/>
</dbReference>
<accession>A0A1H4AED4</accession>
<evidence type="ECO:0000259" key="3">
    <source>
        <dbReference type="Pfam" id="PF05239"/>
    </source>
</evidence>
<dbReference type="InterPro" id="IPR037097">
    <property type="entry name" value="Photo_RC_H_N_sf"/>
</dbReference>
<dbReference type="AlphaFoldDB" id="A0A1H4AED4"/>
<dbReference type="SUPFAM" id="SSF50346">
    <property type="entry name" value="PRC-barrel domain"/>
    <property type="match status" value="1"/>
</dbReference>
<dbReference type="InterPro" id="IPR005652">
    <property type="entry name" value="Photo_RC_H"/>
</dbReference>
<dbReference type="NCBIfam" id="TIGR01150">
    <property type="entry name" value="puhA"/>
    <property type="match status" value="1"/>
</dbReference>
<gene>
    <name evidence="4" type="ORF">SAMN05444370_104175</name>
</gene>
<feature type="transmembrane region" description="Helical" evidence="1">
    <location>
        <begin position="12"/>
        <end position="28"/>
    </location>
</feature>
<feature type="domain" description="PRC-barrel" evidence="3">
    <location>
        <begin position="147"/>
        <end position="209"/>
    </location>
</feature>
<evidence type="ECO:0000313" key="4">
    <source>
        <dbReference type="EMBL" id="SEA33874.1"/>
    </source>
</evidence>
<dbReference type="Proteomes" id="UP000198703">
    <property type="component" value="Unassembled WGS sequence"/>
</dbReference>
<dbReference type="RefSeq" id="WP_093252089.1">
    <property type="nucleotide sequence ID" value="NZ_FNQM01000004.1"/>
</dbReference>
<dbReference type="InterPro" id="IPR027275">
    <property type="entry name" value="PRC-brl_dom"/>
</dbReference>
<proteinExistence type="predicted"/>
<evidence type="ECO:0000259" key="2">
    <source>
        <dbReference type="Pfam" id="PF03967"/>
    </source>
</evidence>
<dbReference type="InterPro" id="IPR011033">
    <property type="entry name" value="PRC_barrel-like_sf"/>
</dbReference>
<dbReference type="GO" id="GO:0019684">
    <property type="term" value="P:photosynthesis, light reaction"/>
    <property type="evidence" value="ECO:0007669"/>
    <property type="project" value="InterPro"/>
</dbReference>
<dbReference type="OrthoDB" id="8557487at2"/>
<keyword evidence="1" id="KW-0472">Membrane</keyword>
<organism evidence="4 5">
    <name type="scientific">Rubrimonas cliftonensis</name>
    <dbReference type="NCBI Taxonomy" id="89524"/>
    <lineage>
        <taxon>Bacteria</taxon>
        <taxon>Pseudomonadati</taxon>
        <taxon>Pseudomonadota</taxon>
        <taxon>Alphaproteobacteria</taxon>
        <taxon>Rhodobacterales</taxon>
        <taxon>Paracoccaceae</taxon>
        <taxon>Rubrimonas</taxon>
    </lineage>
</organism>
<dbReference type="InterPro" id="IPR014747">
    <property type="entry name" value="Bac_photo_RC_H_C"/>
</dbReference>
<evidence type="ECO:0000313" key="5">
    <source>
        <dbReference type="Proteomes" id="UP000198703"/>
    </source>
</evidence>
<dbReference type="GO" id="GO:0030077">
    <property type="term" value="C:plasma membrane light-harvesting complex"/>
    <property type="evidence" value="ECO:0007669"/>
    <property type="project" value="InterPro"/>
</dbReference>
<keyword evidence="1" id="KW-0812">Transmembrane</keyword>
<dbReference type="Gene3D" id="4.10.540.10">
    <property type="entry name" value="Photosynthetic reaction centre, H subunit, N-terminal domain"/>
    <property type="match status" value="1"/>
</dbReference>
<dbReference type="EMBL" id="FNQM01000004">
    <property type="protein sequence ID" value="SEA33874.1"/>
    <property type="molecule type" value="Genomic_DNA"/>
</dbReference>
<dbReference type="SUPFAM" id="SSF81490">
    <property type="entry name" value="Photosystem II reaction centre subunit H, transmembrane region"/>
    <property type="match status" value="1"/>
</dbReference>
<feature type="domain" description="Photosynthetic reaction centre H subunit N-terminal" evidence="2">
    <location>
        <begin position="2"/>
        <end position="138"/>
    </location>
</feature>
<evidence type="ECO:0000256" key="1">
    <source>
        <dbReference type="SAM" id="Phobius"/>
    </source>
</evidence>
<sequence length="258" mass="28456">MTIIGDFDIAQLVLYAFWAFFFGLIIYIQRETMREGYPLESETTGKPAMFGPWGLPAPKIFRLPHGHGEVMAPNPEKDAREITDRKFALRPTEKWSGAPFEPTGDPMVDGVGPASWAERKDVPEMTLHGDAKIVPLRVSNEWSVAEGDRDIRGWSVTGCDGQSAGVVKDIWVDRSEALIRYIEIELPGGGSVLAPMTGVIVGMDGKTVKVHSITAAQFAKVPALKSPEQITMLEEEKVMAYYAGGKLYANAERAEPWM</sequence>
<dbReference type="STRING" id="89524.SAMN05444370_104175"/>